<keyword evidence="2" id="KW-1185">Reference proteome</keyword>
<accession>A0A511V2K2</accession>
<organism evidence="1 2">
    <name type="scientific">Cerasibacillus quisquiliarum</name>
    <dbReference type="NCBI Taxonomy" id="227865"/>
    <lineage>
        <taxon>Bacteria</taxon>
        <taxon>Bacillati</taxon>
        <taxon>Bacillota</taxon>
        <taxon>Bacilli</taxon>
        <taxon>Bacillales</taxon>
        <taxon>Bacillaceae</taxon>
        <taxon>Cerasibacillus</taxon>
    </lineage>
</organism>
<name>A0A511V2K2_9BACI</name>
<evidence type="ECO:0000313" key="2">
    <source>
        <dbReference type="Proteomes" id="UP000321491"/>
    </source>
</evidence>
<dbReference type="OrthoDB" id="6692273at2"/>
<reference evidence="1 2" key="1">
    <citation type="submission" date="2019-07" db="EMBL/GenBank/DDBJ databases">
        <title>Whole genome shotgun sequence of Cerasibacillus quisquiliarum NBRC 102429.</title>
        <authorList>
            <person name="Hosoyama A."/>
            <person name="Uohara A."/>
            <person name="Ohji S."/>
            <person name="Ichikawa N."/>
        </authorList>
    </citation>
    <scope>NUCLEOTIDE SEQUENCE [LARGE SCALE GENOMIC DNA]</scope>
    <source>
        <strain evidence="1 2">NBRC 102429</strain>
    </source>
</reference>
<gene>
    <name evidence="1" type="ORF">CQU01_23560</name>
</gene>
<dbReference type="Gene3D" id="3.10.450.50">
    <property type="match status" value="1"/>
</dbReference>
<protein>
    <recommendedName>
        <fullName evidence="3">SnoaL-like domain-containing protein</fullName>
    </recommendedName>
</protein>
<proteinExistence type="predicted"/>
<dbReference type="InterPro" id="IPR032710">
    <property type="entry name" value="NTF2-like_dom_sf"/>
</dbReference>
<evidence type="ECO:0008006" key="3">
    <source>
        <dbReference type="Google" id="ProtNLM"/>
    </source>
</evidence>
<dbReference type="Proteomes" id="UP000321491">
    <property type="component" value="Unassembled WGS sequence"/>
</dbReference>
<sequence length="142" mass="16016">MKYSTTVYGNLQVTCPIDCGNAPKKSLLKDLNIALAKKNVNFIFDYLADDFLWDIVGDKRVQGKDKIADMINEYQTTQVSELHMSYIITHGKTASANGIFMLANKKSYAFCHVYNFTSAGKKSKLKEMTTYLIETSSSRLSF</sequence>
<dbReference type="AlphaFoldDB" id="A0A511V2K2"/>
<dbReference type="SUPFAM" id="SSF54427">
    <property type="entry name" value="NTF2-like"/>
    <property type="match status" value="1"/>
</dbReference>
<evidence type="ECO:0000313" key="1">
    <source>
        <dbReference type="EMBL" id="GEN32118.1"/>
    </source>
</evidence>
<dbReference type="RefSeq" id="WP_146938483.1">
    <property type="nucleotide sequence ID" value="NZ_BJXW01000029.1"/>
</dbReference>
<comment type="caution">
    <text evidence="1">The sequence shown here is derived from an EMBL/GenBank/DDBJ whole genome shotgun (WGS) entry which is preliminary data.</text>
</comment>
<dbReference type="EMBL" id="BJXW01000029">
    <property type="protein sequence ID" value="GEN32118.1"/>
    <property type="molecule type" value="Genomic_DNA"/>
</dbReference>